<dbReference type="InterPro" id="IPR011600">
    <property type="entry name" value="Pept_C14_caspase"/>
</dbReference>
<name>A0AAD7TVQ9_9APHY</name>
<evidence type="ECO:0000313" key="4">
    <source>
        <dbReference type="Proteomes" id="UP001215151"/>
    </source>
</evidence>
<evidence type="ECO:0000313" key="3">
    <source>
        <dbReference type="EMBL" id="KAJ8483531.1"/>
    </source>
</evidence>
<proteinExistence type="inferred from homology"/>
<comment type="caution">
    <text evidence="3">The sequence shown here is derived from an EMBL/GenBank/DDBJ whole genome shotgun (WGS) entry which is preliminary data.</text>
</comment>
<comment type="similarity">
    <text evidence="1">Belongs to the peptidase C14B family.</text>
</comment>
<protein>
    <recommendedName>
        <fullName evidence="2">Peptidase C14 caspase domain-containing protein</fullName>
    </recommendedName>
</protein>
<gene>
    <name evidence="3" type="ORF">ONZ51_g4648</name>
</gene>
<evidence type="ECO:0000256" key="1">
    <source>
        <dbReference type="ARBA" id="ARBA00009005"/>
    </source>
</evidence>
<dbReference type="EMBL" id="JAPEVG010000092">
    <property type="protein sequence ID" value="KAJ8483531.1"/>
    <property type="molecule type" value="Genomic_DNA"/>
</dbReference>
<dbReference type="GO" id="GO:0005737">
    <property type="term" value="C:cytoplasm"/>
    <property type="evidence" value="ECO:0007669"/>
    <property type="project" value="TreeGrafter"/>
</dbReference>
<evidence type="ECO:0000259" key="2">
    <source>
        <dbReference type="Pfam" id="PF00656"/>
    </source>
</evidence>
<accession>A0AAD7TVQ9</accession>
<feature type="domain" description="Peptidase C14 caspase" evidence="2">
    <location>
        <begin position="6"/>
        <end position="240"/>
    </location>
</feature>
<dbReference type="GO" id="GO:0004197">
    <property type="term" value="F:cysteine-type endopeptidase activity"/>
    <property type="evidence" value="ECO:0007669"/>
    <property type="project" value="InterPro"/>
</dbReference>
<dbReference type="PANTHER" id="PTHR48104">
    <property type="entry name" value="METACASPASE-4"/>
    <property type="match status" value="1"/>
</dbReference>
<dbReference type="Pfam" id="PF00656">
    <property type="entry name" value="Peptidase_C14"/>
    <property type="match status" value="1"/>
</dbReference>
<dbReference type="Proteomes" id="UP001215151">
    <property type="component" value="Unassembled WGS sequence"/>
</dbReference>
<organism evidence="3 4">
    <name type="scientific">Trametes cubensis</name>
    <dbReference type="NCBI Taxonomy" id="1111947"/>
    <lineage>
        <taxon>Eukaryota</taxon>
        <taxon>Fungi</taxon>
        <taxon>Dikarya</taxon>
        <taxon>Basidiomycota</taxon>
        <taxon>Agaricomycotina</taxon>
        <taxon>Agaricomycetes</taxon>
        <taxon>Polyporales</taxon>
        <taxon>Polyporaceae</taxon>
        <taxon>Trametes</taxon>
    </lineage>
</organism>
<dbReference type="PANTHER" id="PTHR48104:SF30">
    <property type="entry name" value="METACASPASE-1"/>
    <property type="match status" value="1"/>
</dbReference>
<dbReference type="AlphaFoldDB" id="A0AAD7TVQ9"/>
<dbReference type="Gene3D" id="3.40.50.1460">
    <property type="match status" value="1"/>
</dbReference>
<dbReference type="GO" id="GO:0006508">
    <property type="term" value="P:proteolysis"/>
    <property type="evidence" value="ECO:0007669"/>
    <property type="project" value="InterPro"/>
</dbReference>
<reference evidence="3" key="1">
    <citation type="submission" date="2022-11" db="EMBL/GenBank/DDBJ databases">
        <title>Genome Sequence of Cubamyces cubensis.</title>
        <authorList>
            <person name="Buettner E."/>
        </authorList>
    </citation>
    <scope>NUCLEOTIDE SEQUENCE</scope>
    <source>
        <strain evidence="3">MPL-01</strain>
    </source>
</reference>
<dbReference type="InterPro" id="IPR050452">
    <property type="entry name" value="Metacaspase"/>
</dbReference>
<keyword evidence="4" id="KW-1185">Reference proteome</keyword>
<sequence>MTRQTFALLIGINEYQSADIWNLRSAKKDARRIEQWLLHDLLVPPGHICTLFDSQATKRNIEDRFASHLIHNPAIESGDAIVVYFAGHGSSLRAPSAWLERGHGDVSVLCPYDYDTKISSGRFNAGISDASLDAMLQDLSEAKGDNITVILDTCFSLPSGHIDPLERRVIRHTPTRKAKPQDLLAGMWQGSTHSRKAPSVGGRGFTGVAPASHTVLAACAAGWAAVERDDGGIFTSAFMALKDSRALHKVTYADLPLELRPYMGDHQEAVCAGANADRILFNGVPFASDNHFVAAAPHDEKHLRIHAGAMHGITVGTELSLHPHNHKGSLNLPLGIFIVTEVFSTWCLAEPDHPGKEAQRGGWAQVTRWNTETPFRVDVQPSFLSLRRRARLVRKLQSKPSVAISCARPSKAADLAVSLQSKGLTLERHDPLIVGTCAKEVHVPSAQTRTDLRIVEAAARFHMHLHRTNPTQPLASLVSMELYRLHPSTWTPVGPNLLLNGRAELVHKADAIYAIVLHNRSGVDLWPYLAYMDAGGYYNISMVYHPHVLSTNAPLRRRSQMIIGSGSTESDALSFSLADGINRGTGFLKLFVSTTPTSMALLEQGAAMRPFKQPFDNMTYFGKGCIARAGDAVWDTLLTSVTVARSMP</sequence>